<reference evidence="3 4" key="1">
    <citation type="submission" date="2016-06" db="EMBL/GenBank/DDBJ databases">
        <title>Evolution of pathogenesis and genome organization in the Tremellales.</title>
        <authorList>
            <person name="Cuomo C."/>
            <person name="Litvintseva A."/>
            <person name="Heitman J."/>
            <person name="Chen Y."/>
            <person name="Sun S."/>
            <person name="Springer D."/>
            <person name="Dromer F."/>
            <person name="Young S."/>
            <person name="Zeng Q."/>
            <person name="Chapman S."/>
            <person name="Gujja S."/>
            <person name="Saif S."/>
            <person name="Birren B."/>
        </authorList>
    </citation>
    <scope>NUCLEOTIDE SEQUENCE [LARGE SCALE GENOMIC DNA]</scope>
    <source>
        <strain evidence="3 4">ATCC 28783</strain>
    </source>
</reference>
<feature type="compositionally biased region" description="Polar residues" evidence="1">
    <location>
        <begin position="184"/>
        <end position="193"/>
    </location>
</feature>
<keyword evidence="2" id="KW-0812">Transmembrane</keyword>
<evidence type="ECO:0000256" key="1">
    <source>
        <dbReference type="SAM" id="MobiDB-lite"/>
    </source>
</evidence>
<feature type="compositionally biased region" description="Basic residues" evidence="1">
    <location>
        <begin position="47"/>
        <end position="62"/>
    </location>
</feature>
<evidence type="ECO:0000313" key="3">
    <source>
        <dbReference type="EMBL" id="RXK38405.1"/>
    </source>
</evidence>
<dbReference type="Proteomes" id="UP000289152">
    <property type="component" value="Unassembled WGS sequence"/>
</dbReference>
<evidence type="ECO:0008006" key="5">
    <source>
        <dbReference type="Google" id="ProtNLM"/>
    </source>
</evidence>
<feature type="transmembrane region" description="Helical" evidence="2">
    <location>
        <begin position="97"/>
        <end position="121"/>
    </location>
</feature>
<gene>
    <name evidence="3" type="ORF">M231_04314</name>
</gene>
<protein>
    <recommendedName>
        <fullName evidence="5">Integral membrane protein</fullName>
    </recommendedName>
</protein>
<evidence type="ECO:0000313" key="4">
    <source>
        <dbReference type="Proteomes" id="UP000289152"/>
    </source>
</evidence>
<feature type="region of interest" description="Disordered" evidence="1">
    <location>
        <begin position="44"/>
        <end position="70"/>
    </location>
</feature>
<comment type="caution">
    <text evidence="3">The sequence shown here is derived from an EMBL/GenBank/DDBJ whole genome shotgun (WGS) entry which is preliminary data.</text>
</comment>
<feature type="transmembrane region" description="Helical" evidence="2">
    <location>
        <begin position="343"/>
        <end position="364"/>
    </location>
</feature>
<dbReference type="InParanoid" id="A0A4Q1BKW6"/>
<dbReference type="OrthoDB" id="2603at2759"/>
<feature type="transmembrane region" description="Helical" evidence="2">
    <location>
        <begin position="279"/>
        <end position="302"/>
    </location>
</feature>
<feature type="compositionally biased region" description="Low complexity" evidence="1">
    <location>
        <begin position="197"/>
        <end position="210"/>
    </location>
</feature>
<name>A0A4Q1BKW6_TREME</name>
<organism evidence="3 4">
    <name type="scientific">Tremella mesenterica</name>
    <name type="common">Jelly fungus</name>
    <dbReference type="NCBI Taxonomy" id="5217"/>
    <lineage>
        <taxon>Eukaryota</taxon>
        <taxon>Fungi</taxon>
        <taxon>Dikarya</taxon>
        <taxon>Basidiomycota</taxon>
        <taxon>Agaricomycotina</taxon>
        <taxon>Tremellomycetes</taxon>
        <taxon>Tremellales</taxon>
        <taxon>Tremellaceae</taxon>
        <taxon>Tremella</taxon>
    </lineage>
</organism>
<evidence type="ECO:0000256" key="2">
    <source>
        <dbReference type="SAM" id="Phobius"/>
    </source>
</evidence>
<dbReference type="AlphaFoldDB" id="A0A4Q1BKW6"/>
<feature type="transmembrane region" description="Helical" evidence="2">
    <location>
        <begin position="133"/>
        <end position="156"/>
    </location>
</feature>
<sequence length="382" mass="42334">MSDPHTSAHSTPSFYLTSHRAPHKSLNPTHLRLTHVDNNHEVEYQSRRARKGRYTPKPRHVHSSSDTEFKSMGRGKTVYMRVQEKEGRLKAHLTLDISFWIAVLFTFGSAVWVVNGFLVWFPILRPNLVTTAFTNTAAAFAFIGGSVFEIGSYLMVVEALDRGRETYFGTALGHLLHSRRQLTSQRASSSSGKTLAPGGTSESPSPTPEQQSKEDGEMPDGAKGFVWWGKPLWRDMGYIAAIVQLFAASIFWISTLTGLPGVIPGLYTESASVPVEDVFFWTPQVIGGSGFIISSLILMVEVQTHWWLPRPFDIGWQVAFWNLIGSLGFTLCGAFGYSPSSGLVYQSALSTFWGSWAFLIGSVVQTCEAIWRESPDTSESLV</sequence>
<keyword evidence="2" id="KW-0472">Membrane</keyword>
<keyword evidence="2" id="KW-1133">Transmembrane helix</keyword>
<feature type="transmembrane region" description="Helical" evidence="2">
    <location>
        <begin position="238"/>
        <end position="259"/>
    </location>
</feature>
<keyword evidence="4" id="KW-1185">Reference proteome</keyword>
<feature type="region of interest" description="Disordered" evidence="1">
    <location>
        <begin position="184"/>
        <end position="219"/>
    </location>
</feature>
<accession>A0A4Q1BKW6</accession>
<proteinExistence type="predicted"/>
<dbReference type="EMBL" id="SDIL01000048">
    <property type="protein sequence ID" value="RXK38405.1"/>
    <property type="molecule type" value="Genomic_DNA"/>
</dbReference>
<dbReference type="STRING" id="5217.A0A4Q1BKW6"/>
<feature type="transmembrane region" description="Helical" evidence="2">
    <location>
        <begin position="314"/>
        <end position="337"/>
    </location>
</feature>
<dbReference type="VEuPathDB" id="FungiDB:TREMEDRAFT_22078"/>